<keyword evidence="2" id="KW-0472">Membrane</keyword>
<evidence type="ECO:0000313" key="3">
    <source>
        <dbReference type="EMBL" id="GMR41110.1"/>
    </source>
</evidence>
<proteinExistence type="predicted"/>
<feature type="region of interest" description="Disordered" evidence="1">
    <location>
        <begin position="264"/>
        <end position="289"/>
    </location>
</feature>
<gene>
    <name evidence="3" type="ORF">PMAYCL1PPCAC_11305</name>
</gene>
<dbReference type="AlphaFoldDB" id="A0AAN4ZNZ1"/>
<evidence type="ECO:0000256" key="1">
    <source>
        <dbReference type="SAM" id="MobiDB-lite"/>
    </source>
</evidence>
<sequence length="289" mass="33165">DKLLYYHQEDTKVEIKGDAIVACGERTLCNLPKPSNCGAMTSCESPILEGECNADKTKCDKIKCPKNKGWIINNENRFINAEFECRKDSIEEESSRSWYTRIGNANVRITSASCFTAEKADCQALHPIKSKCDGKWDNKCSRAVFNFSRVYCQKHFDLKAKESAGGKEILINELLCDMKTGEWKLKEAGLNSVEVVFCRYNFERDQMLLGAPDPDNDPENGFNEYDWYFLYAVIAIVTFNLIIFIAIKLELAWRYRIWKKMEKKKKRRSEETEQSCANASVQISTSDQS</sequence>
<keyword evidence="2" id="KW-1133">Transmembrane helix</keyword>
<organism evidence="3 4">
    <name type="scientific">Pristionchus mayeri</name>
    <dbReference type="NCBI Taxonomy" id="1317129"/>
    <lineage>
        <taxon>Eukaryota</taxon>
        <taxon>Metazoa</taxon>
        <taxon>Ecdysozoa</taxon>
        <taxon>Nematoda</taxon>
        <taxon>Chromadorea</taxon>
        <taxon>Rhabditida</taxon>
        <taxon>Rhabditina</taxon>
        <taxon>Diplogasteromorpha</taxon>
        <taxon>Diplogasteroidea</taxon>
        <taxon>Neodiplogasteridae</taxon>
        <taxon>Pristionchus</taxon>
    </lineage>
</organism>
<feature type="compositionally biased region" description="Polar residues" evidence="1">
    <location>
        <begin position="274"/>
        <end position="289"/>
    </location>
</feature>
<evidence type="ECO:0000313" key="4">
    <source>
        <dbReference type="Proteomes" id="UP001328107"/>
    </source>
</evidence>
<feature type="transmembrane region" description="Helical" evidence="2">
    <location>
        <begin position="227"/>
        <end position="251"/>
    </location>
</feature>
<accession>A0AAN4ZNZ1</accession>
<comment type="caution">
    <text evidence="3">The sequence shown here is derived from an EMBL/GenBank/DDBJ whole genome shotgun (WGS) entry which is preliminary data.</text>
</comment>
<keyword evidence="2" id="KW-0812">Transmembrane</keyword>
<dbReference type="EMBL" id="BTRK01000003">
    <property type="protein sequence ID" value="GMR41110.1"/>
    <property type="molecule type" value="Genomic_DNA"/>
</dbReference>
<keyword evidence="4" id="KW-1185">Reference proteome</keyword>
<name>A0AAN4ZNZ1_9BILA</name>
<evidence type="ECO:0000256" key="2">
    <source>
        <dbReference type="SAM" id="Phobius"/>
    </source>
</evidence>
<reference evidence="4" key="1">
    <citation type="submission" date="2022-10" db="EMBL/GenBank/DDBJ databases">
        <title>Genome assembly of Pristionchus species.</title>
        <authorList>
            <person name="Yoshida K."/>
            <person name="Sommer R.J."/>
        </authorList>
    </citation>
    <scope>NUCLEOTIDE SEQUENCE [LARGE SCALE GENOMIC DNA]</scope>
    <source>
        <strain evidence="4">RS5460</strain>
    </source>
</reference>
<protein>
    <submittedName>
        <fullName evidence="3">Uncharacterized protein</fullName>
    </submittedName>
</protein>
<dbReference type="Proteomes" id="UP001328107">
    <property type="component" value="Unassembled WGS sequence"/>
</dbReference>
<feature type="non-terminal residue" evidence="3">
    <location>
        <position position="1"/>
    </location>
</feature>